<name>A0A367KII0_RHIST</name>
<evidence type="ECO:0000259" key="1">
    <source>
        <dbReference type="Pfam" id="PF13966"/>
    </source>
</evidence>
<proteinExistence type="predicted"/>
<accession>A0A367KII0</accession>
<dbReference type="Pfam" id="PF13966">
    <property type="entry name" value="zf-RVT"/>
    <property type="match status" value="1"/>
</dbReference>
<dbReference type="AlphaFoldDB" id="A0A367KII0"/>
<organism evidence="2 3">
    <name type="scientific">Rhizopus stolonifer</name>
    <name type="common">Rhizopus nigricans</name>
    <dbReference type="NCBI Taxonomy" id="4846"/>
    <lineage>
        <taxon>Eukaryota</taxon>
        <taxon>Fungi</taxon>
        <taxon>Fungi incertae sedis</taxon>
        <taxon>Mucoromycota</taxon>
        <taxon>Mucoromycotina</taxon>
        <taxon>Mucoromycetes</taxon>
        <taxon>Mucorales</taxon>
        <taxon>Mucorineae</taxon>
        <taxon>Rhizopodaceae</taxon>
        <taxon>Rhizopus</taxon>
    </lineage>
</organism>
<dbReference type="OrthoDB" id="2273311at2759"/>
<protein>
    <recommendedName>
        <fullName evidence="1">Reverse transcriptase zinc-binding domain-containing protein</fullName>
    </recommendedName>
</protein>
<gene>
    <name evidence="2" type="ORF">CU098_005379</name>
</gene>
<dbReference type="Proteomes" id="UP000253551">
    <property type="component" value="Unassembled WGS sequence"/>
</dbReference>
<reference evidence="2 3" key="1">
    <citation type="journal article" date="2018" name="G3 (Bethesda)">
        <title>Phylogenetic and Phylogenomic Definition of Rhizopus Species.</title>
        <authorList>
            <person name="Gryganskyi A.P."/>
            <person name="Golan J."/>
            <person name="Dolatabadi S."/>
            <person name="Mondo S."/>
            <person name="Robb S."/>
            <person name="Idnurm A."/>
            <person name="Muszewska A."/>
            <person name="Steczkiewicz K."/>
            <person name="Masonjones S."/>
            <person name="Liao H.L."/>
            <person name="Gajdeczka M.T."/>
            <person name="Anike F."/>
            <person name="Vuek A."/>
            <person name="Anishchenko I.M."/>
            <person name="Voigt K."/>
            <person name="de Hoog G.S."/>
            <person name="Smith M.E."/>
            <person name="Heitman J."/>
            <person name="Vilgalys R."/>
            <person name="Stajich J.E."/>
        </authorList>
    </citation>
    <scope>NUCLEOTIDE SEQUENCE [LARGE SCALE GENOMIC DNA]</scope>
    <source>
        <strain evidence="2 3">LSU 92-RS-03</strain>
    </source>
</reference>
<feature type="non-terminal residue" evidence="2">
    <location>
        <position position="63"/>
    </location>
</feature>
<evidence type="ECO:0000313" key="3">
    <source>
        <dbReference type="Proteomes" id="UP000253551"/>
    </source>
</evidence>
<keyword evidence="3" id="KW-1185">Reference proteome</keyword>
<dbReference type="EMBL" id="PJQM01001560">
    <property type="protein sequence ID" value="RCI02033.1"/>
    <property type="molecule type" value="Genomic_DNA"/>
</dbReference>
<dbReference type="InterPro" id="IPR026960">
    <property type="entry name" value="RVT-Znf"/>
</dbReference>
<comment type="caution">
    <text evidence="2">The sequence shown here is derived from an EMBL/GenBank/DDBJ whole genome shotgun (WGS) entry which is preliminary data.</text>
</comment>
<evidence type="ECO:0000313" key="2">
    <source>
        <dbReference type="EMBL" id="RCI02033.1"/>
    </source>
</evidence>
<feature type="domain" description="Reverse transcriptase zinc-binding" evidence="1">
    <location>
        <begin position="3"/>
        <end position="58"/>
    </location>
</feature>
<sequence>MLPQARTLSYRVLHQKLPTAKELFKIGTVSTHACRLCKSQPNSYDYFIAHCPTEWSVWVEILN</sequence>